<dbReference type="Pfam" id="PF23598">
    <property type="entry name" value="LRR_14"/>
    <property type="match status" value="1"/>
</dbReference>
<evidence type="ECO:0000313" key="5">
    <source>
        <dbReference type="EMBL" id="OQD73981.1"/>
    </source>
</evidence>
<dbReference type="Gene3D" id="3.80.10.10">
    <property type="entry name" value="Ribonuclease Inhibitor"/>
    <property type="match status" value="1"/>
</dbReference>
<feature type="domain" description="Disease resistance R13L4/SHOC-2-like LRR" evidence="4">
    <location>
        <begin position="157"/>
        <end position="235"/>
    </location>
</feature>
<feature type="region of interest" description="Disordered" evidence="3">
    <location>
        <begin position="309"/>
        <end position="341"/>
    </location>
</feature>
<name>A0A1V6PAG0_PENDC</name>
<dbReference type="PANTHER" id="PTHR48051">
    <property type="match status" value="1"/>
</dbReference>
<feature type="compositionally biased region" description="Low complexity" evidence="3">
    <location>
        <begin position="694"/>
        <end position="718"/>
    </location>
</feature>
<gene>
    <name evidence="5" type="ORF">PENDEC_c013G06330</name>
</gene>
<sequence length="998" mass="110341">MLATMNLSEDTIRGPRLYRGEADEDEGRKGSTDSLVPPPLLYSEGTPSPNEDEGSRSGTATSDTPGGKQAPGQKLLTHEETVELARHAVESGIQDTKRSLAGSEAVTDVVKPKLTIDLGHSHIVRIPEPVVDIIKDEVERLSLSNNHLFHIPYRFAECSHLRYLNIRANNFREFPKGVYKLPLLEILDLSRNKINTLPDEINKLRSLRVLSIMQNRLDDLPTGLSEMNKLQILKIAGNPLRYPLRRVLEASEAEIASSGMTDNEKEVAVTAELKRFLRTRQQAATTPDPDSSDADMVFETRRPVPVKRKLSSRFPVIPSTGDASATSSRSPSLSRPSPLIPAKSHYRMASGQQGTGSYHMGALQRPGITPHAVNERNRSNSEGIIQASVAARNKRMGVITRKNTDLSTLDETLPYRNSHLRGLSHGSVLRTRHAGPAPAKHGSNSTSPSSPRERRHLREGWVNRMSSLPEHKGERGSDEPIIESAKGILFAIVQVHAHISTLMTVVKRDDSRRHSLEFVFENASYHVDQLNDVLQNAETSMPEDTRTVTEAVKRECETCVSAYIHVVTQLRHNAAKVVTNGDSRYVRSLMLAMYGGLVELRNACASLNVPLRTVKKRHPPPKSLMSMPSKRTPSKPPAPSPSTDRHQRSLVTPTREPNVPTRRLRSDTTIRHPQIPMAGPVPVTSQSAVASPVTPSFNFTRSRSSSRSNTVNSSVPTSLITPRSGEAFPSISTSGARINPLTGLDEIEEDRIFEKIFHQLTAAYKAALQALPLARRQFSRCLEAAEQQRDTERIQLLWNNLIRRCRHCLEVSDTLGLRLESMKVREPGGGLRNQREFWQLCKGFMQSFVDLVNEMREVRSMQLLPQDIIIILRPVQKASREAGRLIEASPWSYLADISHAPSNLYGPPLQPPHSQHQTSASTSALTAHPNPYGLAVGVPPQSVTVPTTPLSAALGPAAQATVPSTPASAYSDKFFEGDVFQRADSLLSMGNQAPYFRR</sequence>
<dbReference type="InterPro" id="IPR003591">
    <property type="entry name" value="Leu-rich_rpt_typical-subtyp"/>
</dbReference>
<keyword evidence="6" id="KW-1185">Reference proteome</keyword>
<keyword evidence="1" id="KW-0433">Leucine-rich repeat</keyword>
<feature type="compositionally biased region" description="Low complexity" evidence="3">
    <location>
        <begin position="327"/>
        <end position="337"/>
    </location>
</feature>
<dbReference type="OrthoDB" id="1394818at2759"/>
<evidence type="ECO:0000256" key="3">
    <source>
        <dbReference type="SAM" id="MobiDB-lite"/>
    </source>
</evidence>
<dbReference type="InterPro" id="IPR055414">
    <property type="entry name" value="LRR_R13L4/SHOC2-like"/>
</dbReference>
<evidence type="ECO:0000256" key="1">
    <source>
        <dbReference type="ARBA" id="ARBA00022614"/>
    </source>
</evidence>
<dbReference type="Pfam" id="PF10428">
    <property type="entry name" value="SOG2"/>
    <property type="match status" value="1"/>
</dbReference>
<dbReference type="EMBL" id="MDYL01000013">
    <property type="protein sequence ID" value="OQD73981.1"/>
    <property type="molecule type" value="Genomic_DNA"/>
</dbReference>
<dbReference type="OMA" id="NVHRACQ"/>
<dbReference type="Proteomes" id="UP000191522">
    <property type="component" value="Unassembled WGS sequence"/>
</dbReference>
<feature type="region of interest" description="Disordered" evidence="3">
    <location>
        <begin position="421"/>
        <end position="454"/>
    </location>
</feature>
<reference evidence="6" key="1">
    <citation type="journal article" date="2017" name="Nat. Microbiol.">
        <title>Global analysis of biosynthetic gene clusters reveals vast potential of secondary metabolite production in Penicillium species.</title>
        <authorList>
            <person name="Nielsen J.C."/>
            <person name="Grijseels S."/>
            <person name="Prigent S."/>
            <person name="Ji B."/>
            <person name="Dainat J."/>
            <person name="Nielsen K.F."/>
            <person name="Frisvad J.C."/>
            <person name="Workman M."/>
            <person name="Nielsen J."/>
        </authorList>
    </citation>
    <scope>NUCLEOTIDE SEQUENCE [LARGE SCALE GENOMIC DNA]</scope>
    <source>
        <strain evidence="6">IBT 11843</strain>
    </source>
</reference>
<dbReference type="InterPro" id="IPR019487">
    <property type="entry name" value="RAM_signalling_pathway_SOG2"/>
</dbReference>
<dbReference type="InterPro" id="IPR001611">
    <property type="entry name" value="Leu-rich_rpt"/>
</dbReference>
<dbReference type="AlphaFoldDB" id="A0A1V6PAG0"/>
<dbReference type="GO" id="GO:0005737">
    <property type="term" value="C:cytoplasm"/>
    <property type="evidence" value="ECO:0007669"/>
    <property type="project" value="TreeGrafter"/>
</dbReference>
<dbReference type="SUPFAM" id="SSF52058">
    <property type="entry name" value="L domain-like"/>
    <property type="match status" value="1"/>
</dbReference>
<proteinExistence type="predicted"/>
<feature type="compositionally biased region" description="Basic and acidic residues" evidence="3">
    <location>
        <begin position="10"/>
        <end position="31"/>
    </location>
</feature>
<dbReference type="STRING" id="69771.A0A1V6PAG0"/>
<organism evidence="5 6">
    <name type="scientific">Penicillium decumbens</name>
    <dbReference type="NCBI Taxonomy" id="69771"/>
    <lineage>
        <taxon>Eukaryota</taxon>
        <taxon>Fungi</taxon>
        <taxon>Dikarya</taxon>
        <taxon>Ascomycota</taxon>
        <taxon>Pezizomycotina</taxon>
        <taxon>Eurotiomycetes</taxon>
        <taxon>Eurotiomycetidae</taxon>
        <taxon>Eurotiales</taxon>
        <taxon>Aspergillaceae</taxon>
        <taxon>Penicillium</taxon>
    </lineage>
</organism>
<dbReference type="InterPro" id="IPR032675">
    <property type="entry name" value="LRR_dom_sf"/>
</dbReference>
<comment type="caution">
    <text evidence="5">The sequence shown here is derived from an EMBL/GenBank/DDBJ whole genome shotgun (WGS) entry which is preliminary data.</text>
</comment>
<feature type="region of interest" description="Disordered" evidence="3">
    <location>
        <begin position="904"/>
        <end position="926"/>
    </location>
</feature>
<dbReference type="PANTHER" id="PTHR48051:SF54">
    <property type="entry name" value="LEUCINE-RICH REPEAT-CONTAINING PROTEIN"/>
    <property type="match status" value="1"/>
</dbReference>
<evidence type="ECO:0000256" key="2">
    <source>
        <dbReference type="ARBA" id="ARBA00022737"/>
    </source>
</evidence>
<dbReference type="InterPro" id="IPR050216">
    <property type="entry name" value="LRR_domain-containing"/>
</dbReference>
<protein>
    <recommendedName>
        <fullName evidence="4">Disease resistance R13L4/SHOC-2-like LRR domain-containing protein</fullName>
    </recommendedName>
</protein>
<keyword evidence="2" id="KW-0677">Repeat</keyword>
<feature type="region of interest" description="Disordered" evidence="3">
    <location>
        <begin position="613"/>
        <end position="727"/>
    </location>
</feature>
<dbReference type="SMART" id="SM00369">
    <property type="entry name" value="LRR_TYP"/>
    <property type="match status" value="2"/>
</dbReference>
<evidence type="ECO:0000313" key="6">
    <source>
        <dbReference type="Proteomes" id="UP000191522"/>
    </source>
</evidence>
<feature type="region of interest" description="Disordered" evidence="3">
    <location>
        <begin position="1"/>
        <end position="72"/>
    </location>
</feature>
<dbReference type="PROSITE" id="PS51450">
    <property type="entry name" value="LRR"/>
    <property type="match status" value="1"/>
</dbReference>
<accession>A0A1V6PAG0</accession>
<evidence type="ECO:0000259" key="4">
    <source>
        <dbReference type="Pfam" id="PF23598"/>
    </source>
</evidence>
<feature type="compositionally biased region" description="Polar residues" evidence="3">
    <location>
        <begin position="912"/>
        <end position="925"/>
    </location>
</feature>